<proteinExistence type="inferred from homology"/>
<evidence type="ECO:0000313" key="10">
    <source>
        <dbReference type="EMBL" id="KAK0513509.1"/>
    </source>
</evidence>
<accession>A0AA39V638</accession>
<dbReference type="SUPFAM" id="SSF103473">
    <property type="entry name" value="MFS general substrate transporter"/>
    <property type="match status" value="1"/>
</dbReference>
<feature type="transmembrane region" description="Helical" evidence="8">
    <location>
        <begin position="277"/>
        <end position="295"/>
    </location>
</feature>
<keyword evidence="4 8" id="KW-0812">Transmembrane</keyword>
<reference evidence="10" key="1">
    <citation type="submission" date="2023-03" db="EMBL/GenBank/DDBJ databases">
        <title>Complete genome of Cladonia borealis.</title>
        <authorList>
            <person name="Park H."/>
        </authorList>
    </citation>
    <scope>NUCLEOTIDE SEQUENCE</scope>
    <source>
        <strain evidence="10">ANT050790</strain>
    </source>
</reference>
<feature type="transmembrane region" description="Helical" evidence="8">
    <location>
        <begin position="176"/>
        <end position="193"/>
    </location>
</feature>
<keyword evidence="3 7" id="KW-0813">Transport</keyword>
<feature type="transmembrane region" description="Helical" evidence="8">
    <location>
        <begin position="12"/>
        <end position="36"/>
    </location>
</feature>
<keyword evidence="6 8" id="KW-0472">Membrane</keyword>
<keyword evidence="5 8" id="KW-1133">Transmembrane helix</keyword>
<dbReference type="PROSITE" id="PS00217">
    <property type="entry name" value="SUGAR_TRANSPORT_2"/>
    <property type="match status" value="1"/>
</dbReference>
<dbReference type="InterPro" id="IPR020846">
    <property type="entry name" value="MFS_dom"/>
</dbReference>
<feature type="domain" description="Major facilitator superfamily (MFS) profile" evidence="9">
    <location>
        <begin position="14"/>
        <end position="462"/>
    </location>
</feature>
<dbReference type="InterPro" id="IPR036259">
    <property type="entry name" value="MFS_trans_sf"/>
</dbReference>
<dbReference type="PANTHER" id="PTHR48022:SF47">
    <property type="entry name" value="MAJOR FACILITATOR SUPERFAMILY (MFS) PROFILE DOMAIN-CONTAINING PROTEIN"/>
    <property type="match status" value="1"/>
</dbReference>
<dbReference type="GO" id="GO:0005351">
    <property type="term" value="F:carbohydrate:proton symporter activity"/>
    <property type="evidence" value="ECO:0007669"/>
    <property type="project" value="TreeGrafter"/>
</dbReference>
<comment type="caution">
    <text evidence="10">The sequence shown here is derived from an EMBL/GenBank/DDBJ whole genome shotgun (WGS) entry which is preliminary data.</text>
</comment>
<evidence type="ECO:0000256" key="7">
    <source>
        <dbReference type="RuleBase" id="RU003346"/>
    </source>
</evidence>
<dbReference type="PRINTS" id="PR00171">
    <property type="entry name" value="SUGRTRNSPORT"/>
</dbReference>
<dbReference type="Gene3D" id="1.20.1250.20">
    <property type="entry name" value="MFS general substrate transporter like domains"/>
    <property type="match status" value="1"/>
</dbReference>
<dbReference type="Pfam" id="PF00083">
    <property type="entry name" value="Sugar_tr"/>
    <property type="match status" value="1"/>
</dbReference>
<feature type="transmembrane region" description="Helical" evidence="8">
    <location>
        <begin position="301"/>
        <end position="319"/>
    </location>
</feature>
<keyword evidence="11" id="KW-1185">Reference proteome</keyword>
<comment type="subcellular location">
    <subcellularLocation>
        <location evidence="1">Membrane</location>
        <topology evidence="1">Multi-pass membrane protein</topology>
    </subcellularLocation>
</comment>
<evidence type="ECO:0000313" key="11">
    <source>
        <dbReference type="Proteomes" id="UP001166286"/>
    </source>
</evidence>
<protein>
    <recommendedName>
        <fullName evidence="9">Major facilitator superfamily (MFS) profile domain-containing protein</fullName>
    </recommendedName>
</protein>
<comment type="similarity">
    <text evidence="2 7">Belongs to the major facilitator superfamily. Sugar transporter (TC 2.A.1.1) family.</text>
</comment>
<feature type="transmembrane region" description="Helical" evidence="8">
    <location>
        <begin position="112"/>
        <end position="130"/>
    </location>
</feature>
<dbReference type="Proteomes" id="UP001166286">
    <property type="component" value="Unassembled WGS sequence"/>
</dbReference>
<dbReference type="InterPro" id="IPR050360">
    <property type="entry name" value="MFS_Sugar_Transporters"/>
</dbReference>
<name>A0AA39V638_9LECA</name>
<feature type="transmembrane region" description="Helical" evidence="8">
    <location>
        <begin position="326"/>
        <end position="351"/>
    </location>
</feature>
<dbReference type="InterPro" id="IPR003663">
    <property type="entry name" value="Sugar/inositol_transpt"/>
</dbReference>
<dbReference type="AlphaFoldDB" id="A0AA39V638"/>
<evidence type="ECO:0000256" key="3">
    <source>
        <dbReference type="ARBA" id="ARBA00022448"/>
    </source>
</evidence>
<dbReference type="EMBL" id="JAFEKC020000008">
    <property type="protein sequence ID" value="KAK0513509.1"/>
    <property type="molecule type" value="Genomic_DNA"/>
</dbReference>
<feature type="transmembrane region" description="Helical" evidence="8">
    <location>
        <begin position="409"/>
        <end position="428"/>
    </location>
</feature>
<dbReference type="InterPro" id="IPR005829">
    <property type="entry name" value="Sugar_transporter_CS"/>
</dbReference>
<evidence type="ECO:0000256" key="6">
    <source>
        <dbReference type="ARBA" id="ARBA00023136"/>
    </source>
</evidence>
<dbReference type="InterPro" id="IPR005828">
    <property type="entry name" value="MFS_sugar_transport-like"/>
</dbReference>
<dbReference type="CDD" id="cd17356">
    <property type="entry name" value="MFS_HXT"/>
    <property type="match status" value="1"/>
</dbReference>
<evidence type="ECO:0000259" key="9">
    <source>
        <dbReference type="PROSITE" id="PS50850"/>
    </source>
</evidence>
<gene>
    <name evidence="10" type="ORF">JMJ35_004495</name>
</gene>
<dbReference type="PANTHER" id="PTHR48022">
    <property type="entry name" value="PLASTIDIC GLUCOSE TRANSPORTER 4"/>
    <property type="match status" value="1"/>
</dbReference>
<evidence type="ECO:0000256" key="8">
    <source>
        <dbReference type="SAM" id="Phobius"/>
    </source>
</evidence>
<evidence type="ECO:0000256" key="2">
    <source>
        <dbReference type="ARBA" id="ARBA00010992"/>
    </source>
</evidence>
<feature type="transmembrane region" description="Helical" evidence="8">
    <location>
        <begin position="51"/>
        <end position="72"/>
    </location>
</feature>
<dbReference type="PROSITE" id="PS50850">
    <property type="entry name" value="MFS"/>
    <property type="match status" value="1"/>
</dbReference>
<feature type="transmembrane region" description="Helical" evidence="8">
    <location>
        <begin position="84"/>
        <end position="106"/>
    </location>
</feature>
<dbReference type="PROSITE" id="PS00216">
    <property type="entry name" value="SUGAR_TRANSPORT_1"/>
    <property type="match status" value="1"/>
</dbReference>
<evidence type="ECO:0000256" key="1">
    <source>
        <dbReference type="ARBA" id="ARBA00004141"/>
    </source>
</evidence>
<feature type="transmembrane region" description="Helical" evidence="8">
    <location>
        <begin position="440"/>
        <end position="458"/>
    </location>
</feature>
<sequence>MGLTMPKIYNTYFLAVIATIGGMLFGFDISSMSAIIGTKQYIYYFNNPHGLVQGAIGSALAAGSVVGALFAGPLSDRIGRRDSIFIACLFWLTGTAIQVACNGYGMLIGGRLINGICVGITSSQVPVYLAEIAKKEKRGSIIVIQQLAIEWGIFIMFFVGYGCSFIAGPASFRTAWGIQFVPAVCLMLGIPFLPRSPRWLAKVGRTKQAVEVLACIQAHGDINDPLVVAEWEEITTVLQAEREALQGWRKFIKNGMWRRTFAGTSVQAWQQLSGANVMTYYVVYVFEMAGLTGNVNLVSSGVQYALFIVFTGAVFFFIDRTGRRPLLIYGALGMGICQFVVGGVLGSYGTYVPGGVQGNLNVIVQVTGGPAHTVIAFAYLLIIIYALSLAPVAWVYAAEVWSLETRATGMALASVANWLFNFALGLFVPPAFGNISWKTFIIFGTLCFGAAIQAYLTYPETAGKSIEEIELLFRPGGPKPWHTKPGDSLLDARIDAVRDMQEKGVGMDKMADIQEVEKIPSP</sequence>
<organism evidence="10 11">
    <name type="scientific">Cladonia borealis</name>
    <dbReference type="NCBI Taxonomy" id="184061"/>
    <lineage>
        <taxon>Eukaryota</taxon>
        <taxon>Fungi</taxon>
        <taxon>Dikarya</taxon>
        <taxon>Ascomycota</taxon>
        <taxon>Pezizomycotina</taxon>
        <taxon>Lecanoromycetes</taxon>
        <taxon>OSLEUM clade</taxon>
        <taxon>Lecanoromycetidae</taxon>
        <taxon>Lecanorales</taxon>
        <taxon>Lecanorineae</taxon>
        <taxon>Cladoniaceae</taxon>
        <taxon>Cladonia</taxon>
    </lineage>
</organism>
<dbReference type="NCBIfam" id="TIGR00879">
    <property type="entry name" value="SP"/>
    <property type="match status" value="1"/>
</dbReference>
<feature type="transmembrane region" description="Helical" evidence="8">
    <location>
        <begin position="371"/>
        <end position="397"/>
    </location>
</feature>
<dbReference type="FunFam" id="1.20.1250.20:FF:000026">
    <property type="entry name" value="MFS quinate transporter QutD"/>
    <property type="match status" value="1"/>
</dbReference>
<dbReference type="GO" id="GO:0016020">
    <property type="term" value="C:membrane"/>
    <property type="evidence" value="ECO:0007669"/>
    <property type="project" value="UniProtKB-SubCell"/>
</dbReference>
<evidence type="ECO:0000256" key="4">
    <source>
        <dbReference type="ARBA" id="ARBA00022692"/>
    </source>
</evidence>
<evidence type="ECO:0000256" key="5">
    <source>
        <dbReference type="ARBA" id="ARBA00022989"/>
    </source>
</evidence>